<protein>
    <submittedName>
        <fullName evidence="2">Uncharacterized protein</fullName>
    </submittedName>
</protein>
<sequence length="164" mass="19171">MTKFYHDSQPEARLKSTRSDERDEDGLSLICELKDTYEDYRNLINKSKSTRTSDAGKKWLDIISTRLKWLAEDEVAIMEKIKDFEVGKNVQQKCADQMRQVLNNFLSFEDNLDNVVRHRESASEKNVEIQKMLRDTYYEAHGIRKAFCKKLDKAIDEARAARSA</sequence>
<proteinExistence type="predicted"/>
<dbReference type="Proteomes" id="UP000676310">
    <property type="component" value="Unassembled WGS sequence"/>
</dbReference>
<dbReference type="RefSeq" id="XP_043172844.1">
    <property type="nucleotide sequence ID" value="XM_043316909.1"/>
</dbReference>
<evidence type="ECO:0000313" key="3">
    <source>
        <dbReference type="Proteomes" id="UP000676310"/>
    </source>
</evidence>
<dbReference type="AlphaFoldDB" id="A0A8J2I896"/>
<evidence type="ECO:0000256" key="1">
    <source>
        <dbReference type="SAM" id="MobiDB-lite"/>
    </source>
</evidence>
<feature type="compositionally biased region" description="Basic and acidic residues" evidence="1">
    <location>
        <begin position="1"/>
        <end position="21"/>
    </location>
</feature>
<evidence type="ECO:0000313" key="2">
    <source>
        <dbReference type="EMBL" id="CAG5179451.1"/>
    </source>
</evidence>
<dbReference type="EMBL" id="CAJRGZ010000023">
    <property type="protein sequence ID" value="CAG5179451.1"/>
    <property type="molecule type" value="Genomic_DNA"/>
</dbReference>
<keyword evidence="3" id="KW-1185">Reference proteome</keyword>
<reference evidence="2" key="1">
    <citation type="submission" date="2021-05" db="EMBL/GenBank/DDBJ databases">
        <authorList>
            <person name="Stam R."/>
        </authorList>
    </citation>
    <scope>NUCLEOTIDE SEQUENCE</scope>
    <source>
        <strain evidence="2">CS162</strain>
    </source>
</reference>
<dbReference type="GeneID" id="67021479"/>
<feature type="region of interest" description="Disordered" evidence="1">
    <location>
        <begin position="1"/>
        <end position="23"/>
    </location>
</feature>
<organism evidence="2 3">
    <name type="scientific">Alternaria atra</name>
    <dbReference type="NCBI Taxonomy" id="119953"/>
    <lineage>
        <taxon>Eukaryota</taxon>
        <taxon>Fungi</taxon>
        <taxon>Dikarya</taxon>
        <taxon>Ascomycota</taxon>
        <taxon>Pezizomycotina</taxon>
        <taxon>Dothideomycetes</taxon>
        <taxon>Pleosporomycetidae</taxon>
        <taxon>Pleosporales</taxon>
        <taxon>Pleosporineae</taxon>
        <taxon>Pleosporaceae</taxon>
        <taxon>Alternaria</taxon>
        <taxon>Alternaria sect. Ulocladioides</taxon>
    </lineage>
</organism>
<name>A0A8J2I896_9PLEO</name>
<accession>A0A8J2I896</accession>
<comment type="caution">
    <text evidence="2">The sequence shown here is derived from an EMBL/GenBank/DDBJ whole genome shotgun (WGS) entry which is preliminary data.</text>
</comment>
<gene>
    <name evidence="2" type="ORF">ALTATR162_LOCUS9276</name>
</gene>